<dbReference type="KEGG" id="mthe:MSTHC_2498"/>
<dbReference type="PATRIC" id="fig|1434121.4.peg.3026"/>
<dbReference type="HOGENOM" id="CLU_2490528_0_0_2"/>
<name>A0A0E3L1T2_METTE</name>
<proteinExistence type="predicted"/>
<evidence type="ECO:0000313" key="1">
    <source>
        <dbReference type="EMBL" id="AKB16816.1"/>
    </source>
</evidence>
<dbReference type="EMBL" id="CP009502">
    <property type="protein sequence ID" value="AKB16816.1"/>
    <property type="molecule type" value="Genomic_DNA"/>
</dbReference>
<organism evidence="1 2">
    <name type="scientific">Methanosarcina thermophila CHTI-55</name>
    <dbReference type="NCBI Taxonomy" id="1434121"/>
    <lineage>
        <taxon>Archaea</taxon>
        <taxon>Methanobacteriati</taxon>
        <taxon>Methanobacteriota</taxon>
        <taxon>Stenosarchaea group</taxon>
        <taxon>Methanomicrobia</taxon>
        <taxon>Methanosarcinales</taxon>
        <taxon>Methanosarcinaceae</taxon>
        <taxon>Methanosarcina</taxon>
    </lineage>
</organism>
<gene>
    <name evidence="1" type="ORF">MSTHC_2498</name>
</gene>
<dbReference type="AlphaFoldDB" id="A0A0E3L1T2"/>
<sequence length="86" mass="9839">MHFSKIALPENWNRPGIMSSVINEVTKQSVYIEFSKKEGGQAGGTAHACLYTKHQGNRILSGAAKIRHLRLLFGLYYFLRFNCYFI</sequence>
<protein>
    <submittedName>
        <fullName evidence="1">Uncharacterized protein</fullName>
    </submittedName>
</protein>
<reference evidence="1 2" key="1">
    <citation type="submission" date="2014-07" db="EMBL/GenBank/DDBJ databases">
        <title>Methanogenic archaea and the global carbon cycle.</title>
        <authorList>
            <person name="Henriksen J.R."/>
            <person name="Luke J."/>
            <person name="Reinhart S."/>
            <person name="Benedict M.N."/>
            <person name="Youngblut N.D."/>
            <person name="Metcalf M.E."/>
            <person name="Whitaker R.J."/>
            <person name="Metcalf W.W."/>
        </authorList>
    </citation>
    <scope>NUCLEOTIDE SEQUENCE [LARGE SCALE GENOMIC DNA]</scope>
    <source>
        <strain evidence="1 2">CHTI-55</strain>
    </source>
</reference>
<evidence type="ECO:0000313" key="2">
    <source>
        <dbReference type="Proteomes" id="UP000056925"/>
    </source>
</evidence>
<dbReference type="Proteomes" id="UP000056925">
    <property type="component" value="Chromosome"/>
</dbReference>
<accession>A0A0E3L1T2</accession>